<dbReference type="Proteomes" id="UP000249557">
    <property type="component" value="Unassembled WGS sequence"/>
</dbReference>
<organism evidence="2 3">
    <name type="scientific">Micavibrio aeruginosavorus</name>
    <dbReference type="NCBI Taxonomy" id="349221"/>
    <lineage>
        <taxon>Bacteria</taxon>
        <taxon>Pseudomonadati</taxon>
        <taxon>Bdellovibrionota</taxon>
        <taxon>Bdellovibrionia</taxon>
        <taxon>Bdellovibrionales</taxon>
        <taxon>Pseudobdellovibrionaceae</taxon>
        <taxon>Micavibrio</taxon>
    </lineage>
</organism>
<gene>
    <name evidence="2" type="ORF">DI626_05270</name>
</gene>
<feature type="region of interest" description="Disordered" evidence="1">
    <location>
        <begin position="1"/>
        <end position="21"/>
    </location>
</feature>
<comment type="caution">
    <text evidence="2">The sequence shown here is derived from an EMBL/GenBank/DDBJ whole genome shotgun (WGS) entry which is preliminary data.</text>
</comment>
<evidence type="ECO:0000313" key="3">
    <source>
        <dbReference type="Proteomes" id="UP000249557"/>
    </source>
</evidence>
<proteinExistence type="predicted"/>
<evidence type="ECO:0000313" key="2">
    <source>
        <dbReference type="EMBL" id="PZO86920.1"/>
    </source>
</evidence>
<protein>
    <submittedName>
        <fullName evidence="2">Uncharacterized protein</fullName>
    </submittedName>
</protein>
<name>A0A2W4ZX97_9BACT</name>
<dbReference type="AlphaFoldDB" id="A0A2W4ZX97"/>
<sequence length="113" mass="11822">MTTLLPTDADNNPIPAMRLKPGGAHKINATATTARNAAAFDTDTKVVSVYASGPVYLRFGNASVTAANTDHYYPGNTYYDFAISGGDNKGPHSTHLAVLAAAADCAVYVSEKE</sequence>
<reference evidence="2 3" key="1">
    <citation type="submission" date="2017-08" db="EMBL/GenBank/DDBJ databases">
        <title>Infants hospitalized years apart are colonized by the same room-sourced microbial strains.</title>
        <authorList>
            <person name="Brooks B."/>
            <person name="Olm M.R."/>
            <person name="Firek B.A."/>
            <person name="Baker R."/>
            <person name="Thomas B.C."/>
            <person name="Morowitz M.J."/>
            <person name="Banfield J.F."/>
        </authorList>
    </citation>
    <scope>NUCLEOTIDE SEQUENCE [LARGE SCALE GENOMIC DNA]</scope>
    <source>
        <strain evidence="2">S2_018_000_R2_104</strain>
    </source>
</reference>
<evidence type="ECO:0000256" key="1">
    <source>
        <dbReference type="SAM" id="MobiDB-lite"/>
    </source>
</evidence>
<accession>A0A2W4ZX97</accession>
<dbReference type="EMBL" id="QFNK01000084">
    <property type="protein sequence ID" value="PZO86920.1"/>
    <property type="molecule type" value="Genomic_DNA"/>
</dbReference>